<dbReference type="SMR" id="A0A5M7C0Y6"/>
<keyword evidence="7 11" id="KW-0479">Metal-binding</keyword>
<keyword evidence="9 11" id="KW-0464">Manganese</keyword>
<dbReference type="RefSeq" id="WP_150066286.1">
    <property type="nucleotide sequence ID" value="NZ_JBEPDJ010000002.1"/>
</dbReference>
<dbReference type="Pfam" id="PF00926">
    <property type="entry name" value="DHBP_synthase"/>
    <property type="match status" value="1"/>
</dbReference>
<evidence type="ECO:0000256" key="12">
    <source>
        <dbReference type="RuleBase" id="RU003843"/>
    </source>
</evidence>
<feature type="site" description="Essential for catalytic activity" evidence="11">
    <location>
        <position position="175"/>
    </location>
</feature>
<dbReference type="UniPathway" id="UPA00275">
    <property type="reaction ID" value="UER00399"/>
</dbReference>
<dbReference type="OrthoDB" id="9793111at2"/>
<keyword evidence="8 11" id="KW-0460">Magnesium</keyword>
<gene>
    <name evidence="11 13" type="primary">ribB</name>
    <name evidence="13" type="ORF">F1721_09845</name>
</gene>
<comment type="function">
    <text evidence="3 11 12">Catalyzes the conversion of D-ribulose 5-phosphate to formate and 3,4-dihydroxy-2-butanone 4-phosphate.</text>
</comment>
<reference evidence="13 14" key="1">
    <citation type="submission" date="2019-09" db="EMBL/GenBank/DDBJ databases">
        <title>Draft genome sequence of the thermophilic Saccharopolyspora hirsuta VKM Ac-666T.</title>
        <authorList>
            <person name="Lobastova T.G."/>
            <person name="Fokina V."/>
            <person name="Bragin E.Y."/>
            <person name="Shtratnikova V.Y."/>
            <person name="Starodumova I.P."/>
            <person name="Tarlachkov S.V."/>
            <person name="Donova M.V."/>
        </authorList>
    </citation>
    <scope>NUCLEOTIDE SEQUENCE [LARGE SCALE GENOMIC DNA]</scope>
    <source>
        <strain evidence="13 14">VKM Ac-666</strain>
    </source>
</reference>
<comment type="cofactor">
    <cofactor evidence="2">
        <name>Mn(2+)</name>
        <dbReference type="ChEBI" id="CHEBI:29035"/>
    </cofactor>
</comment>
<dbReference type="HAMAP" id="MF_00180">
    <property type="entry name" value="RibB"/>
    <property type="match status" value="1"/>
</dbReference>
<evidence type="ECO:0000256" key="4">
    <source>
        <dbReference type="ARBA" id="ARBA00004904"/>
    </source>
</evidence>
<dbReference type="InterPro" id="IPR017945">
    <property type="entry name" value="DHBP_synth_RibB-like_a/b_dom"/>
</dbReference>
<dbReference type="EMBL" id="VWPH01000004">
    <property type="protein sequence ID" value="KAA5835090.1"/>
    <property type="molecule type" value="Genomic_DNA"/>
</dbReference>
<comment type="similarity">
    <text evidence="5">In the N-terminal section; belongs to the DHBP synthase family.</text>
</comment>
<feature type="binding site" evidence="11">
    <location>
        <begin position="38"/>
        <end position="39"/>
    </location>
    <ligand>
        <name>D-ribulose 5-phosphate</name>
        <dbReference type="ChEBI" id="CHEBI:58121"/>
    </ligand>
</feature>
<comment type="similarity">
    <text evidence="11 12">Belongs to the DHBP synthase family.</text>
</comment>
<dbReference type="FunFam" id="3.90.870.10:FF:000001">
    <property type="entry name" value="Riboflavin biosynthesis protein RibBA"/>
    <property type="match status" value="1"/>
</dbReference>
<feature type="binding site" evidence="11">
    <location>
        <position position="39"/>
    </location>
    <ligand>
        <name>Mg(2+)</name>
        <dbReference type="ChEBI" id="CHEBI:18420"/>
        <label>2</label>
    </ligand>
</feature>
<dbReference type="AlphaFoldDB" id="A0A5M7C0Y6"/>
<keyword evidence="10 11" id="KW-0456">Lyase</keyword>
<dbReference type="GO" id="GO:0005829">
    <property type="term" value="C:cytosol"/>
    <property type="evidence" value="ECO:0007669"/>
    <property type="project" value="TreeGrafter"/>
</dbReference>
<feature type="binding site" evidence="11">
    <location>
        <position position="39"/>
    </location>
    <ligand>
        <name>Mg(2+)</name>
        <dbReference type="ChEBI" id="CHEBI:18420"/>
        <label>1</label>
    </ligand>
</feature>
<dbReference type="InterPro" id="IPR000422">
    <property type="entry name" value="DHBP_synthase_RibB"/>
</dbReference>
<comment type="subunit">
    <text evidence="11 12">Homodimer.</text>
</comment>
<comment type="caution">
    <text evidence="13">The sequence shown here is derived from an EMBL/GenBank/DDBJ whole genome shotgun (WGS) entry which is preliminary data.</text>
</comment>
<evidence type="ECO:0000256" key="11">
    <source>
        <dbReference type="HAMAP-Rule" id="MF_00180"/>
    </source>
</evidence>
<dbReference type="PANTHER" id="PTHR21327:SF18">
    <property type="entry name" value="3,4-DIHYDROXY-2-BUTANONE 4-PHOSPHATE SYNTHASE"/>
    <property type="match status" value="1"/>
</dbReference>
<sequence>MSASATVDQAELRLDAVEDAVRAFARGRIVVVVDDADRENEGDLICAASTVTPADIAFIVRYTTGIVCAPMAGDLLDRLEIPLMTSRNRDRMSTAFTISVDARDGISTGVSAADRAKTLRTLVDPGSRPDDLVQPGHIFPLRAAGNGVLDRPGHTEAAVDLARLADLPPAGVLAELVNDDGTMMRGQQLRDFADAHGLVLISIEDLIATRNRG</sequence>
<dbReference type="PANTHER" id="PTHR21327">
    <property type="entry name" value="GTP CYCLOHYDROLASE II-RELATED"/>
    <property type="match status" value="1"/>
</dbReference>
<dbReference type="Proteomes" id="UP000323946">
    <property type="component" value="Unassembled WGS sequence"/>
</dbReference>
<evidence type="ECO:0000256" key="2">
    <source>
        <dbReference type="ARBA" id="ARBA00001936"/>
    </source>
</evidence>
<proteinExistence type="inferred from homology"/>
<evidence type="ECO:0000256" key="10">
    <source>
        <dbReference type="ARBA" id="ARBA00023239"/>
    </source>
</evidence>
<evidence type="ECO:0000256" key="6">
    <source>
        <dbReference type="ARBA" id="ARBA00022619"/>
    </source>
</evidence>
<comment type="pathway">
    <text evidence="4 11 12">Cofactor biosynthesis; riboflavin biosynthesis; 2-hydroxy-3-oxobutyl phosphate from D-ribulose 5-phosphate: step 1/1.</text>
</comment>
<dbReference type="GO" id="GO:0009231">
    <property type="term" value="P:riboflavin biosynthetic process"/>
    <property type="evidence" value="ECO:0007669"/>
    <property type="project" value="UniProtKB-UniRule"/>
</dbReference>
<evidence type="ECO:0000256" key="1">
    <source>
        <dbReference type="ARBA" id="ARBA00000141"/>
    </source>
</evidence>
<name>A0A5M7C0Y6_SACHI</name>
<evidence type="ECO:0000313" key="13">
    <source>
        <dbReference type="EMBL" id="KAA5835090.1"/>
    </source>
</evidence>
<feature type="binding site" evidence="11">
    <location>
        <position position="43"/>
    </location>
    <ligand>
        <name>D-ribulose 5-phosphate</name>
        <dbReference type="ChEBI" id="CHEBI:58121"/>
    </ligand>
</feature>
<dbReference type="NCBIfam" id="TIGR00506">
    <property type="entry name" value="ribB"/>
    <property type="match status" value="1"/>
</dbReference>
<comment type="cofactor">
    <cofactor evidence="11 12">
        <name>Mg(2+)</name>
        <dbReference type="ChEBI" id="CHEBI:18420"/>
    </cofactor>
    <cofactor evidence="11 12">
        <name>Mn(2+)</name>
        <dbReference type="ChEBI" id="CHEBI:29035"/>
    </cofactor>
    <text evidence="11 12">Binds 2 divalent metal cations per subunit. Magnesium or manganese.</text>
</comment>
<evidence type="ECO:0000256" key="7">
    <source>
        <dbReference type="ARBA" id="ARBA00022723"/>
    </source>
</evidence>
<comment type="catalytic activity">
    <reaction evidence="1 11 12">
        <text>D-ribulose 5-phosphate = (2S)-2-hydroxy-3-oxobutyl phosphate + formate + H(+)</text>
        <dbReference type="Rhea" id="RHEA:18457"/>
        <dbReference type="ChEBI" id="CHEBI:15378"/>
        <dbReference type="ChEBI" id="CHEBI:15740"/>
        <dbReference type="ChEBI" id="CHEBI:58121"/>
        <dbReference type="ChEBI" id="CHEBI:58830"/>
        <dbReference type="EC" id="4.1.99.12"/>
    </reaction>
</comment>
<evidence type="ECO:0000256" key="9">
    <source>
        <dbReference type="ARBA" id="ARBA00023211"/>
    </source>
</evidence>
<dbReference type="GO" id="GO:0008686">
    <property type="term" value="F:3,4-dihydroxy-2-butanone-4-phosphate synthase activity"/>
    <property type="evidence" value="ECO:0007669"/>
    <property type="project" value="UniProtKB-UniRule"/>
</dbReference>
<organism evidence="13 14">
    <name type="scientific">Saccharopolyspora hirsuta</name>
    <dbReference type="NCBI Taxonomy" id="1837"/>
    <lineage>
        <taxon>Bacteria</taxon>
        <taxon>Bacillati</taxon>
        <taxon>Actinomycetota</taxon>
        <taxon>Actinomycetes</taxon>
        <taxon>Pseudonocardiales</taxon>
        <taxon>Pseudonocardiaceae</taxon>
        <taxon>Saccharopolyspora</taxon>
    </lineage>
</organism>
<keyword evidence="6 11" id="KW-0686">Riboflavin biosynthesis</keyword>
<feature type="binding site" evidence="11">
    <location>
        <position position="154"/>
    </location>
    <ligand>
        <name>Mg(2+)</name>
        <dbReference type="ChEBI" id="CHEBI:18420"/>
        <label>2</label>
    </ligand>
</feature>
<keyword evidence="14" id="KW-1185">Reference proteome</keyword>
<evidence type="ECO:0000256" key="3">
    <source>
        <dbReference type="ARBA" id="ARBA00002284"/>
    </source>
</evidence>
<feature type="binding site" evidence="11">
    <location>
        <begin position="151"/>
        <end position="155"/>
    </location>
    <ligand>
        <name>D-ribulose 5-phosphate</name>
        <dbReference type="ChEBI" id="CHEBI:58121"/>
    </ligand>
</feature>
<evidence type="ECO:0000256" key="8">
    <source>
        <dbReference type="ARBA" id="ARBA00022842"/>
    </source>
</evidence>
<evidence type="ECO:0000313" key="14">
    <source>
        <dbReference type="Proteomes" id="UP000323946"/>
    </source>
</evidence>
<protein>
    <recommendedName>
        <fullName evidence="11 12">3,4-dihydroxy-2-butanone 4-phosphate synthase</fullName>
        <shortName evidence="11 12">DHBP synthase</shortName>
        <ecNumber evidence="11 12">4.1.99.12</ecNumber>
    </recommendedName>
</protein>
<accession>A0A5M7C0Y6</accession>
<dbReference type="Gene3D" id="3.90.870.10">
    <property type="entry name" value="DHBP synthase"/>
    <property type="match status" value="1"/>
</dbReference>
<dbReference type="EC" id="4.1.99.12" evidence="11 12"/>
<feature type="site" description="Essential for catalytic activity" evidence="11">
    <location>
        <position position="137"/>
    </location>
</feature>
<evidence type="ECO:0000256" key="5">
    <source>
        <dbReference type="ARBA" id="ARBA00005520"/>
    </source>
</evidence>
<dbReference type="SUPFAM" id="SSF55821">
    <property type="entry name" value="YrdC/RibB"/>
    <property type="match status" value="1"/>
</dbReference>
<dbReference type="GO" id="GO:0000287">
    <property type="term" value="F:magnesium ion binding"/>
    <property type="evidence" value="ECO:0007669"/>
    <property type="project" value="UniProtKB-UniRule"/>
</dbReference>
<dbReference type="GO" id="GO:0030145">
    <property type="term" value="F:manganese ion binding"/>
    <property type="evidence" value="ECO:0007669"/>
    <property type="project" value="UniProtKB-UniRule"/>
</dbReference>